<accession>A0A1D1Y3A6</accession>
<dbReference type="Pfam" id="PF00076">
    <property type="entry name" value="RRM_1"/>
    <property type="match status" value="1"/>
</dbReference>
<protein>
    <submittedName>
        <fullName evidence="3">Uncharacterized protein At1g27050</fullName>
    </submittedName>
</protein>
<evidence type="ECO:0000259" key="2">
    <source>
        <dbReference type="PROSITE" id="PS50102"/>
    </source>
</evidence>
<feature type="domain" description="RRM" evidence="2">
    <location>
        <begin position="20"/>
        <end position="96"/>
    </location>
</feature>
<dbReference type="SMART" id="SM00360">
    <property type="entry name" value="RRM"/>
    <property type="match status" value="1"/>
</dbReference>
<dbReference type="AlphaFoldDB" id="A0A1D1Y3A6"/>
<proteinExistence type="predicted"/>
<dbReference type="GO" id="GO:0003723">
    <property type="term" value="F:RNA binding"/>
    <property type="evidence" value="ECO:0007669"/>
    <property type="project" value="UniProtKB-UniRule"/>
</dbReference>
<evidence type="ECO:0000313" key="3">
    <source>
        <dbReference type="EMBL" id="JAT49102.1"/>
    </source>
</evidence>
<dbReference type="InterPro" id="IPR035979">
    <property type="entry name" value="RBD_domain_sf"/>
</dbReference>
<organism evidence="3">
    <name type="scientific">Anthurium amnicola</name>
    <dbReference type="NCBI Taxonomy" id="1678845"/>
    <lineage>
        <taxon>Eukaryota</taxon>
        <taxon>Viridiplantae</taxon>
        <taxon>Streptophyta</taxon>
        <taxon>Embryophyta</taxon>
        <taxon>Tracheophyta</taxon>
        <taxon>Spermatophyta</taxon>
        <taxon>Magnoliopsida</taxon>
        <taxon>Liliopsida</taxon>
        <taxon>Araceae</taxon>
        <taxon>Pothoideae</taxon>
        <taxon>Potheae</taxon>
        <taxon>Anthurium</taxon>
    </lineage>
</organism>
<dbReference type="PROSITE" id="PS50102">
    <property type="entry name" value="RRM"/>
    <property type="match status" value="1"/>
</dbReference>
<dbReference type="CDD" id="cd00590">
    <property type="entry name" value="RRM_SF"/>
    <property type="match status" value="1"/>
</dbReference>
<dbReference type="SUPFAM" id="SSF54928">
    <property type="entry name" value="RNA-binding domain, RBD"/>
    <property type="match status" value="1"/>
</dbReference>
<keyword evidence="1" id="KW-0694">RNA-binding</keyword>
<evidence type="ECO:0000256" key="1">
    <source>
        <dbReference type="PROSITE-ProRule" id="PRU00176"/>
    </source>
</evidence>
<reference evidence="3" key="1">
    <citation type="submission" date="2015-07" db="EMBL/GenBank/DDBJ databases">
        <title>Transcriptome Assembly of Anthurium amnicola.</title>
        <authorList>
            <person name="Suzuki J."/>
        </authorList>
    </citation>
    <scope>NUCLEOTIDE SEQUENCE</scope>
</reference>
<dbReference type="EMBL" id="GDJX01018834">
    <property type="protein sequence ID" value="JAT49102.1"/>
    <property type="molecule type" value="Transcribed_RNA"/>
</dbReference>
<sequence length="158" mass="16558">AAAAAAAVTPGDAMVGGGSAVVLVDGLPSGCTVLELKSRMQMYGDISRTRIDGDGGLGYVTFRSPDSARAAISASVDPAFGITIGTRRVQVSQVRDPVPQWQTGLGVSVQSKLLKAELPLRKHGKGNKKLTECTMACNKRGPEVPYEGRQIVAYDDLL</sequence>
<dbReference type="Gene3D" id="3.30.70.330">
    <property type="match status" value="1"/>
</dbReference>
<name>A0A1D1Y3A6_9ARAE</name>
<dbReference type="InterPro" id="IPR012677">
    <property type="entry name" value="Nucleotide-bd_a/b_plait_sf"/>
</dbReference>
<dbReference type="InterPro" id="IPR000504">
    <property type="entry name" value="RRM_dom"/>
</dbReference>
<feature type="non-terminal residue" evidence="3">
    <location>
        <position position="1"/>
    </location>
</feature>
<gene>
    <name evidence="3" type="primary">At1g27050</name>
    <name evidence="3" type="ORF">g.84300</name>
</gene>